<evidence type="ECO:0000259" key="6">
    <source>
        <dbReference type="SMART" id="SM00849"/>
    </source>
</evidence>
<dbReference type="CDD" id="cd07730">
    <property type="entry name" value="metallo-hydrolase-like_MBL-fold"/>
    <property type="match status" value="1"/>
</dbReference>
<evidence type="ECO:0000313" key="8">
    <source>
        <dbReference type="Proteomes" id="UP000774617"/>
    </source>
</evidence>
<protein>
    <submittedName>
        <fullName evidence="7">Beta-lactamase-like protein</fullName>
    </submittedName>
</protein>
<keyword evidence="8" id="KW-1185">Reference proteome</keyword>
<dbReference type="SUPFAM" id="SSF56281">
    <property type="entry name" value="Metallo-hydrolase/oxidoreductase"/>
    <property type="match status" value="1"/>
</dbReference>
<organism evidence="7 8">
    <name type="scientific">Macrophomina phaseolina</name>
    <dbReference type="NCBI Taxonomy" id="35725"/>
    <lineage>
        <taxon>Eukaryota</taxon>
        <taxon>Fungi</taxon>
        <taxon>Dikarya</taxon>
        <taxon>Ascomycota</taxon>
        <taxon>Pezizomycotina</taxon>
        <taxon>Dothideomycetes</taxon>
        <taxon>Dothideomycetes incertae sedis</taxon>
        <taxon>Botryosphaeriales</taxon>
        <taxon>Botryosphaeriaceae</taxon>
        <taxon>Macrophomina</taxon>
    </lineage>
</organism>
<evidence type="ECO:0000256" key="3">
    <source>
        <dbReference type="ARBA" id="ARBA00022723"/>
    </source>
</evidence>
<dbReference type="InterPro" id="IPR036866">
    <property type="entry name" value="RibonucZ/Hydroxyglut_hydro"/>
</dbReference>
<dbReference type="PANTHER" id="PTHR42978">
    <property type="entry name" value="QUORUM-QUENCHING LACTONASE YTNP-RELATED-RELATED"/>
    <property type="match status" value="1"/>
</dbReference>
<evidence type="ECO:0000256" key="5">
    <source>
        <dbReference type="ARBA" id="ARBA00022833"/>
    </source>
</evidence>
<comment type="similarity">
    <text evidence="2">Belongs to the metallo-beta-lactamase superfamily.</text>
</comment>
<sequence>MAGAPPVTVSVSALEGGHLTLPDHLFVADASPAARTTVPSLSFLIRHPTRTLVFDLGLKRDLSAYAPAQQHHITQRHPITTSPDVADSLRGGGLDPARDIDDVLLSHVHWDHVGTPSDFARARFVVGAGTLAVLARGAGPLYPAAIFNADELPRDRTYELPPVPGGPADERAPCGRLVEPAPEERRTAHRWVRLGAFDAAVDFFGDGSVWVLDAPGHLFGHVNVLARVGQRRWVYLGGDCCHDPRILRGEKEIALYDDSNGGLRSVHMDTGRARSTLSRIDEFLRERKVGEDEAEVEVVVAHDKEWREKNEHRFFPGKL</sequence>
<name>A0ABQ8GI00_9PEZI</name>
<dbReference type="InterPro" id="IPR051013">
    <property type="entry name" value="MBL_superfamily_lactonases"/>
</dbReference>
<keyword evidence="4" id="KW-0378">Hydrolase</keyword>
<dbReference type="PANTHER" id="PTHR42978:SF2">
    <property type="entry name" value="102 KBASES UNSTABLE REGION: FROM 1 TO 119443"/>
    <property type="match status" value="1"/>
</dbReference>
<feature type="domain" description="Metallo-beta-lactamase" evidence="6">
    <location>
        <begin position="39"/>
        <end position="302"/>
    </location>
</feature>
<accession>A0ABQ8GI00</accession>
<gene>
    <name evidence="7" type="ORF">B0J12DRAFT_397706</name>
</gene>
<dbReference type="Proteomes" id="UP000774617">
    <property type="component" value="Unassembled WGS sequence"/>
</dbReference>
<proteinExistence type="inferred from homology"/>
<evidence type="ECO:0000313" key="7">
    <source>
        <dbReference type="EMBL" id="KAH7056919.1"/>
    </source>
</evidence>
<keyword evidence="5" id="KW-0862">Zinc</keyword>
<evidence type="ECO:0000256" key="2">
    <source>
        <dbReference type="ARBA" id="ARBA00007749"/>
    </source>
</evidence>
<dbReference type="InterPro" id="IPR001279">
    <property type="entry name" value="Metallo-B-lactamas"/>
</dbReference>
<dbReference type="Pfam" id="PF00753">
    <property type="entry name" value="Lactamase_B"/>
    <property type="match status" value="1"/>
</dbReference>
<dbReference type="Gene3D" id="3.60.15.10">
    <property type="entry name" value="Ribonuclease Z/Hydroxyacylglutathione hydrolase-like"/>
    <property type="match status" value="1"/>
</dbReference>
<dbReference type="EMBL" id="JAGTJR010000007">
    <property type="protein sequence ID" value="KAH7056919.1"/>
    <property type="molecule type" value="Genomic_DNA"/>
</dbReference>
<evidence type="ECO:0000256" key="1">
    <source>
        <dbReference type="ARBA" id="ARBA00001947"/>
    </source>
</evidence>
<comment type="caution">
    <text evidence="7">The sequence shown here is derived from an EMBL/GenBank/DDBJ whole genome shotgun (WGS) entry which is preliminary data.</text>
</comment>
<keyword evidence="3" id="KW-0479">Metal-binding</keyword>
<evidence type="ECO:0000256" key="4">
    <source>
        <dbReference type="ARBA" id="ARBA00022801"/>
    </source>
</evidence>
<comment type="cofactor">
    <cofactor evidence="1">
        <name>Zn(2+)</name>
        <dbReference type="ChEBI" id="CHEBI:29105"/>
    </cofactor>
</comment>
<dbReference type="SMART" id="SM00849">
    <property type="entry name" value="Lactamase_B"/>
    <property type="match status" value="1"/>
</dbReference>
<reference evidence="7 8" key="1">
    <citation type="journal article" date="2021" name="Nat. Commun.">
        <title>Genetic determinants of endophytism in the Arabidopsis root mycobiome.</title>
        <authorList>
            <person name="Mesny F."/>
            <person name="Miyauchi S."/>
            <person name="Thiergart T."/>
            <person name="Pickel B."/>
            <person name="Atanasova L."/>
            <person name="Karlsson M."/>
            <person name="Huettel B."/>
            <person name="Barry K.W."/>
            <person name="Haridas S."/>
            <person name="Chen C."/>
            <person name="Bauer D."/>
            <person name="Andreopoulos W."/>
            <person name="Pangilinan J."/>
            <person name="LaButti K."/>
            <person name="Riley R."/>
            <person name="Lipzen A."/>
            <person name="Clum A."/>
            <person name="Drula E."/>
            <person name="Henrissat B."/>
            <person name="Kohler A."/>
            <person name="Grigoriev I.V."/>
            <person name="Martin F.M."/>
            <person name="Hacquard S."/>
        </authorList>
    </citation>
    <scope>NUCLEOTIDE SEQUENCE [LARGE SCALE GENOMIC DNA]</scope>
    <source>
        <strain evidence="7 8">MPI-SDFR-AT-0080</strain>
    </source>
</reference>